<protein>
    <submittedName>
        <fullName evidence="2">Uncharacterized protein</fullName>
    </submittedName>
</protein>
<dbReference type="Proteomes" id="UP001482513">
    <property type="component" value="Unassembled WGS sequence"/>
</dbReference>
<gene>
    <name evidence="2" type="ORF">NC992_05550</name>
</gene>
<comment type="caution">
    <text evidence="2">The sequence shown here is derived from an EMBL/GenBank/DDBJ whole genome shotgun (WGS) entry which is preliminary data.</text>
</comment>
<feature type="compositionally biased region" description="Polar residues" evidence="1">
    <location>
        <begin position="301"/>
        <end position="310"/>
    </location>
</feature>
<dbReference type="RefSeq" id="WP_190695705.1">
    <property type="nucleotide sequence ID" value="NZ_JAMPKX010000002.1"/>
</dbReference>
<feature type="region of interest" description="Disordered" evidence="1">
    <location>
        <begin position="296"/>
        <end position="324"/>
    </location>
</feature>
<sequence length="324" mass="34803">MPPEDLTSASRNPEVTATLISGFSAYGRLYGLPNSPEQVQGLLGTLLRLYLPEEPAALIDVVAQQVLDGLTADDLKNAIVDRATSALAKETHRWQQRLEQEAQNILTAYVQRYRPDLAPEALRTIVTAVMPLLGKAIADPRPLTRAEALGLISQLVQSFNASGAIAATIDPAYFAIAETLATALAQRPMAEAVGETVTAYVKSQAPTLINIGADLIAAALSAVLKNQVDFNIDTQLSVIDERLLIEQVYFQLNILQQSPPPSKAAWAIADQVDAAVEQYRHRKREGSVDVTTGLVSEDGLSISSPLTSTRRPGDRLPTNSPTSG</sequence>
<reference evidence="2 3" key="1">
    <citation type="submission" date="2022-04" db="EMBL/GenBank/DDBJ databases">
        <title>Positive selection, recombination, and allopatry shape intraspecific diversity of widespread and dominant cyanobacteria.</title>
        <authorList>
            <person name="Wei J."/>
            <person name="Shu W."/>
            <person name="Hu C."/>
        </authorList>
    </citation>
    <scope>NUCLEOTIDE SEQUENCE [LARGE SCALE GENOMIC DNA]</scope>
    <source>
        <strain evidence="2 3">DQ-A4</strain>
    </source>
</reference>
<organism evidence="2 3">
    <name type="scientific">Leptolyngbya subtilissima DQ-A4</name>
    <dbReference type="NCBI Taxonomy" id="2933933"/>
    <lineage>
        <taxon>Bacteria</taxon>
        <taxon>Bacillati</taxon>
        <taxon>Cyanobacteriota</taxon>
        <taxon>Cyanophyceae</taxon>
        <taxon>Leptolyngbyales</taxon>
        <taxon>Leptolyngbyaceae</taxon>
        <taxon>Leptolyngbya group</taxon>
        <taxon>Leptolyngbya</taxon>
    </lineage>
</organism>
<name>A0ABV0K0N3_9CYAN</name>
<accession>A0ABV0K0N3</accession>
<keyword evidence="3" id="KW-1185">Reference proteome</keyword>
<proteinExistence type="predicted"/>
<evidence type="ECO:0000313" key="3">
    <source>
        <dbReference type="Proteomes" id="UP001482513"/>
    </source>
</evidence>
<dbReference type="InterPro" id="IPR011989">
    <property type="entry name" value="ARM-like"/>
</dbReference>
<dbReference type="Gene3D" id="1.25.10.10">
    <property type="entry name" value="Leucine-rich Repeat Variant"/>
    <property type="match status" value="1"/>
</dbReference>
<evidence type="ECO:0000313" key="2">
    <source>
        <dbReference type="EMBL" id="MEP0946330.1"/>
    </source>
</evidence>
<evidence type="ECO:0000256" key="1">
    <source>
        <dbReference type="SAM" id="MobiDB-lite"/>
    </source>
</evidence>
<dbReference type="EMBL" id="JAMPKX010000002">
    <property type="protein sequence ID" value="MEP0946330.1"/>
    <property type="molecule type" value="Genomic_DNA"/>
</dbReference>